<organism evidence="6">
    <name type="scientific">Ceratitis capitata</name>
    <name type="common">Mediterranean fruit fly</name>
    <name type="synonym">Tephritis capitata</name>
    <dbReference type="NCBI Taxonomy" id="7213"/>
    <lineage>
        <taxon>Eukaryota</taxon>
        <taxon>Metazoa</taxon>
        <taxon>Ecdysozoa</taxon>
        <taxon>Arthropoda</taxon>
        <taxon>Hexapoda</taxon>
        <taxon>Insecta</taxon>
        <taxon>Pterygota</taxon>
        <taxon>Neoptera</taxon>
        <taxon>Endopterygota</taxon>
        <taxon>Diptera</taxon>
        <taxon>Brachycera</taxon>
        <taxon>Muscomorpha</taxon>
        <taxon>Tephritoidea</taxon>
        <taxon>Tephritidae</taxon>
        <taxon>Ceratitis</taxon>
        <taxon>Ceratitis</taxon>
    </lineage>
</organism>
<evidence type="ECO:0000256" key="3">
    <source>
        <dbReference type="ARBA" id="ARBA00022552"/>
    </source>
</evidence>
<evidence type="ECO:0000256" key="2">
    <source>
        <dbReference type="ARBA" id="ARBA00006374"/>
    </source>
</evidence>
<proteinExistence type="evidence at transcript level"/>
<dbReference type="Pfam" id="PF05997">
    <property type="entry name" value="Nop52"/>
    <property type="match status" value="1"/>
</dbReference>
<feature type="region of interest" description="Disordered" evidence="5">
    <location>
        <begin position="535"/>
        <end position="561"/>
    </location>
</feature>
<feature type="compositionally biased region" description="Basic and acidic residues" evidence="5">
    <location>
        <begin position="547"/>
        <end position="561"/>
    </location>
</feature>
<dbReference type="GO" id="GO:0005634">
    <property type="term" value="C:nucleus"/>
    <property type="evidence" value="ECO:0007669"/>
    <property type="project" value="UniProtKB-SubCell"/>
</dbReference>
<keyword evidence="4" id="KW-0539">Nucleus</keyword>
<evidence type="ECO:0000256" key="1">
    <source>
        <dbReference type="ARBA" id="ARBA00004123"/>
    </source>
</evidence>
<dbReference type="PANTHER" id="PTHR13026:SF0">
    <property type="entry name" value="RIBOSOMAL RNA PROCESSING 1B"/>
    <property type="match status" value="1"/>
</dbReference>
<keyword evidence="3" id="KW-0698">rRNA processing</keyword>
<feature type="region of interest" description="Disordered" evidence="5">
    <location>
        <begin position="667"/>
        <end position="693"/>
    </location>
</feature>
<dbReference type="OrthoDB" id="2019504at2759"/>
<dbReference type="InterPro" id="IPR010301">
    <property type="entry name" value="RRP1"/>
</dbReference>
<comment type="similarity">
    <text evidence="2">Belongs to the RRP1 family.</text>
</comment>
<accession>W8BWT7</accession>
<sequence>MVIMKTKKMKKPFKARRFQHVADIQENDSTNEEVEQEEIPKEVRIIAQEVKIVRSLACNDLNKRNRQIRKLRKWLQLRARSSFPFTEEDFLRIWKGLYYNMWMSDKPLVQEDLAEQLGKLIECFEGDVSISVKFFGAFMKTMCNEWFGIDQWRMDKFMMLVRRMLRYMFRVLKSDGWTKDSINLFNEHMNLTVLASESPAIGLTMHYLDIFFEELAKVSGGEIDAKQVGHFVRPFITYLAKGRDGKLVSHCRSQVLKHLLYQSSLGREYTDKFNAWKEMGFPTESINDLELVEEVVNENDDDGAADKEGDVDEAAVKSDEQHLDPRAGNVDVFMPELPLDANYVIGELERLIYKDNDISTKVRKSLRKQLNLFEIYKRGKFPLGIKRMPRFKAKPGKPLMKDKIEQLENVENELFGVGRKLKQLNKRKRRKLLNSLNFSEVDESNFDQTILKAIPKQYLKERKRKSNALMNEWVEEELSNEDIVPKKTQKNKKKNIEKTLSSAEDVEQENSLANGVDKIDEDKCDNVVTSINYTKEKSSQSKSTKKLNKDSSKSKKLAEKEEIVKVKPKKLKDQPTKDAKSEWDAPLSEGEIEYFIPSRKIQLKNANANLVPNPLAKKPTNITSTPVNAKNGGNLSNKSTPTGSIKRVKIALKHNTAQNPSEYIKQIKSSPNLPYDASKKPGKGLLKPNSMPSPINPFYKKKIGLRLANDTI</sequence>
<dbReference type="EMBL" id="GAMC01008834">
    <property type="protein sequence ID" value="JAB97721.1"/>
    <property type="molecule type" value="mRNA"/>
</dbReference>
<feature type="compositionally biased region" description="Polar residues" evidence="5">
    <location>
        <begin position="620"/>
        <end position="642"/>
    </location>
</feature>
<reference evidence="6" key="2">
    <citation type="journal article" date="2014" name="BMC Genomics">
        <title>A genomic perspective to assessing quality of mass-reared SIT flies used in Mediterranean fruit fly (Ceratitis capitata) eradication in California.</title>
        <authorList>
            <person name="Calla B."/>
            <person name="Hall B."/>
            <person name="Hou S."/>
            <person name="Geib S.M."/>
        </authorList>
    </citation>
    <scope>NUCLEOTIDE SEQUENCE</scope>
</reference>
<evidence type="ECO:0000256" key="4">
    <source>
        <dbReference type="ARBA" id="ARBA00023242"/>
    </source>
</evidence>
<dbReference type="GO" id="GO:0006364">
    <property type="term" value="P:rRNA processing"/>
    <property type="evidence" value="ECO:0007669"/>
    <property type="project" value="UniProtKB-KW"/>
</dbReference>
<dbReference type="AlphaFoldDB" id="W8BWT7"/>
<evidence type="ECO:0000313" key="6">
    <source>
        <dbReference type="EMBL" id="JAB97721.1"/>
    </source>
</evidence>
<reference evidence="6" key="1">
    <citation type="submission" date="2013-07" db="EMBL/GenBank/DDBJ databases">
        <authorList>
            <person name="Geib S."/>
        </authorList>
    </citation>
    <scope>NUCLEOTIDE SEQUENCE</scope>
</reference>
<feature type="region of interest" description="Disordered" evidence="5">
    <location>
        <begin position="486"/>
        <end position="514"/>
    </location>
</feature>
<dbReference type="GO" id="GO:0030688">
    <property type="term" value="C:preribosome, small subunit precursor"/>
    <property type="evidence" value="ECO:0007669"/>
    <property type="project" value="InterPro"/>
</dbReference>
<name>W8BWT7_CERCA</name>
<dbReference type="PANTHER" id="PTHR13026">
    <property type="entry name" value="NNP-1 PROTEIN NOVEL NUCLEAR PROTEIN 1 NOP52"/>
    <property type="match status" value="1"/>
</dbReference>
<protein>
    <submittedName>
        <fullName evidence="6">Ribosomal RNA processing protein 1</fullName>
    </submittedName>
</protein>
<comment type="subcellular location">
    <subcellularLocation>
        <location evidence="1">Nucleus</location>
    </subcellularLocation>
</comment>
<gene>
    <name evidence="6" type="primary">RRP1L</name>
</gene>
<feature type="region of interest" description="Disordered" evidence="5">
    <location>
        <begin position="617"/>
        <end position="642"/>
    </location>
</feature>
<evidence type="ECO:0000256" key="5">
    <source>
        <dbReference type="SAM" id="MobiDB-lite"/>
    </source>
</evidence>